<dbReference type="PANTHER" id="PTHR42470">
    <property type="entry name" value="VAST DOMAIN-CONTAINING PROTEIN"/>
    <property type="match status" value="1"/>
</dbReference>
<sequence>MTQPSPNFTSVALGNVVAEVTDDNIMAPAVSATIQTSQASSESLPLTKKNLALLESQTMVPSTPSSHAPGISRTPKTPKTGESGHSGASSRSTAPAWKMAQVLQLVYINILDPDTTLPADVNEIADWIVRNPHNDPYSPNPAEILRILRDNNKASKRTPMEQLKPWLAEASGDENKAAGVGSKLKASWESGCVPIPDNASDNFSETLEDFHSIPTPRPDITYSFNPLDEEEEYNLNLPAIKELLDICSGLYFPFFTVERKSILFGGSIASAQVQCACNGAAAVAAMHRLCIQAGLDPFPAETMHFSMAVDDYTVYFHVHWRDKDEQGRVIWEMMDFDSYALRKEEDISRVRFVLYNIKWGRETRLQYIKAALARLDIKALLTRDAAVALGSPASIDILPSEEAVATASMRS</sequence>
<evidence type="ECO:0000313" key="4">
    <source>
        <dbReference type="Proteomes" id="UP001172684"/>
    </source>
</evidence>
<protein>
    <recommendedName>
        <fullName evidence="2">DUF7924 domain-containing protein</fullName>
    </recommendedName>
</protein>
<dbReference type="Pfam" id="PF25545">
    <property type="entry name" value="DUF7924"/>
    <property type="match status" value="1"/>
</dbReference>
<organism evidence="3 4">
    <name type="scientific">Coniosporium apollinis</name>
    <dbReference type="NCBI Taxonomy" id="61459"/>
    <lineage>
        <taxon>Eukaryota</taxon>
        <taxon>Fungi</taxon>
        <taxon>Dikarya</taxon>
        <taxon>Ascomycota</taxon>
        <taxon>Pezizomycotina</taxon>
        <taxon>Dothideomycetes</taxon>
        <taxon>Dothideomycetes incertae sedis</taxon>
        <taxon>Coniosporium</taxon>
    </lineage>
</organism>
<evidence type="ECO:0000256" key="1">
    <source>
        <dbReference type="SAM" id="MobiDB-lite"/>
    </source>
</evidence>
<gene>
    <name evidence="3" type="ORF">H2201_004136</name>
</gene>
<evidence type="ECO:0000259" key="2">
    <source>
        <dbReference type="Pfam" id="PF25545"/>
    </source>
</evidence>
<dbReference type="EMBL" id="JAPDRL010000025">
    <property type="protein sequence ID" value="KAJ9665828.1"/>
    <property type="molecule type" value="Genomic_DNA"/>
</dbReference>
<feature type="domain" description="DUF7924" evidence="2">
    <location>
        <begin position="180"/>
        <end position="372"/>
    </location>
</feature>
<comment type="caution">
    <text evidence="3">The sequence shown here is derived from an EMBL/GenBank/DDBJ whole genome shotgun (WGS) entry which is preliminary data.</text>
</comment>
<proteinExistence type="predicted"/>
<dbReference type="InterPro" id="IPR057684">
    <property type="entry name" value="DUF7924"/>
</dbReference>
<dbReference type="PANTHER" id="PTHR42470:SF1">
    <property type="entry name" value="VAST DOMAIN-CONTAINING PROTEIN"/>
    <property type="match status" value="1"/>
</dbReference>
<feature type="region of interest" description="Disordered" evidence="1">
    <location>
        <begin position="58"/>
        <end position="93"/>
    </location>
</feature>
<evidence type="ECO:0000313" key="3">
    <source>
        <dbReference type="EMBL" id="KAJ9665828.1"/>
    </source>
</evidence>
<keyword evidence="4" id="KW-1185">Reference proteome</keyword>
<accession>A0ABQ9NZ06</accession>
<reference evidence="3" key="1">
    <citation type="submission" date="2022-10" db="EMBL/GenBank/DDBJ databases">
        <title>Culturing micro-colonial fungi from biological soil crusts in the Mojave desert and describing Neophaeococcomyces mojavensis, and introducing the new genera and species Taxawa tesnikishii.</title>
        <authorList>
            <person name="Kurbessoian T."/>
            <person name="Stajich J.E."/>
        </authorList>
    </citation>
    <scope>NUCLEOTIDE SEQUENCE</scope>
    <source>
        <strain evidence="3">TK_1</strain>
    </source>
</reference>
<dbReference type="Proteomes" id="UP001172684">
    <property type="component" value="Unassembled WGS sequence"/>
</dbReference>
<name>A0ABQ9NZ06_9PEZI</name>